<protein>
    <submittedName>
        <fullName evidence="1">Uncharacterized protein</fullName>
    </submittedName>
</protein>
<evidence type="ECO:0000313" key="1">
    <source>
        <dbReference type="EMBL" id="VXD17446.1"/>
    </source>
</evidence>
<reference evidence="1" key="1">
    <citation type="submission" date="2019-10" db="EMBL/GenBank/DDBJ databases">
        <authorList>
            <consortium name="Genoscope - CEA"/>
            <person name="William W."/>
        </authorList>
    </citation>
    <scope>NUCLEOTIDE SEQUENCE [LARGE SCALE GENOMIC DNA]</scope>
    <source>
        <strain evidence="1">BBR_PRJEB10992</strain>
    </source>
</reference>
<evidence type="ECO:0000313" key="2">
    <source>
        <dbReference type="Proteomes" id="UP000184550"/>
    </source>
</evidence>
<accession>A0A7Z9BMA9</accession>
<dbReference type="EMBL" id="CZCU02000135">
    <property type="protein sequence ID" value="VXD17446.1"/>
    <property type="molecule type" value="Genomic_DNA"/>
</dbReference>
<proteinExistence type="predicted"/>
<dbReference type="Proteomes" id="UP000184550">
    <property type="component" value="Unassembled WGS sequence"/>
</dbReference>
<dbReference type="RefSeq" id="WP_083616905.1">
    <property type="nucleotide sequence ID" value="NZ_LR734825.1"/>
</dbReference>
<keyword evidence="2" id="KW-1185">Reference proteome</keyword>
<gene>
    <name evidence="1" type="ORF">PL8927_60035</name>
</gene>
<dbReference type="AlphaFoldDB" id="A0A7Z9BMA9"/>
<comment type="caution">
    <text evidence="1">The sequence shown here is derived from an EMBL/GenBank/DDBJ whole genome shotgun (WGS) entry which is preliminary data.</text>
</comment>
<dbReference type="OrthoDB" id="465310at2"/>
<name>A0A7Z9BMA9_9CYAN</name>
<organism evidence="1 2">
    <name type="scientific">Planktothrix serta PCC 8927</name>
    <dbReference type="NCBI Taxonomy" id="671068"/>
    <lineage>
        <taxon>Bacteria</taxon>
        <taxon>Bacillati</taxon>
        <taxon>Cyanobacteriota</taxon>
        <taxon>Cyanophyceae</taxon>
        <taxon>Oscillatoriophycideae</taxon>
        <taxon>Oscillatoriales</taxon>
        <taxon>Microcoleaceae</taxon>
        <taxon>Planktothrix</taxon>
    </lineage>
</organism>
<sequence length="80" mass="9230">MPSTVRVPVDLYEDLRQIRLSLESKYHGAAPTIQDLVSVAMRRFILDWKNPDIKSELLTELLESRKVARSQMGNKKEETS</sequence>